<sequence length="240" mass="25426">MEFWQELIPAPRPAAAHAEHYPAPMPDGRALVLPLRDYGAIAVTGLIGNQAGFAVQRALCGWMAEAARPFGAEVVVGLPTLGHVFGGPVAEALGHPNWVAPGYSRKKWYDPALSVPTSSSTAPDARRMWLDPRLLPRLAGRRVLLVDDVISTGSSALAGLALLRLAGVEPVALCVALAQGDRWVPDWPAALPVAAAFATPLFRRAPQGWVPDWSTLPRGLALPSGAGRAIPRPPISEEPC</sequence>
<dbReference type="PANTHER" id="PTHR43218:SF1">
    <property type="entry name" value="PHOSPHORIBOSYLTRANSFERASE"/>
    <property type="match status" value="1"/>
</dbReference>
<proteinExistence type="predicted"/>
<dbReference type="RefSeq" id="WP_109518496.1">
    <property type="nucleotide sequence ID" value="NZ_JBHSCH010000048.1"/>
</dbReference>
<dbReference type="Pfam" id="PF00156">
    <property type="entry name" value="Pribosyltran"/>
    <property type="match status" value="1"/>
</dbReference>
<gene>
    <name evidence="2" type="ORF">CR165_18705</name>
</gene>
<dbReference type="InterPro" id="IPR000836">
    <property type="entry name" value="PRTase_dom"/>
</dbReference>
<dbReference type="OrthoDB" id="7060065at2"/>
<name>A0A2U1V0B7_9PROT</name>
<dbReference type="Proteomes" id="UP000245048">
    <property type="component" value="Unassembled WGS sequence"/>
</dbReference>
<dbReference type="PANTHER" id="PTHR43218">
    <property type="entry name" value="PHOSPHORIBOSYLTRANSFERASE-RELATED"/>
    <property type="match status" value="1"/>
</dbReference>
<comment type="caution">
    <text evidence="2">The sequence shown here is derived from an EMBL/GenBank/DDBJ whole genome shotgun (WGS) entry which is preliminary data.</text>
</comment>
<reference evidence="3" key="1">
    <citation type="submission" date="2017-10" db="EMBL/GenBank/DDBJ databases">
        <authorList>
            <person name="Toshchakov S.V."/>
            <person name="Goeva M.A."/>
        </authorList>
    </citation>
    <scope>NUCLEOTIDE SEQUENCE [LARGE SCALE GENOMIC DNA]</scope>
    <source>
        <strain evidence="3">JR1/69-1-13</strain>
    </source>
</reference>
<protein>
    <submittedName>
        <fullName evidence="2">Phosphoribosyltransferase</fullName>
    </submittedName>
</protein>
<dbReference type="AlphaFoldDB" id="A0A2U1V0B7"/>
<evidence type="ECO:0000259" key="1">
    <source>
        <dbReference type="Pfam" id="PF00156"/>
    </source>
</evidence>
<accession>A0A2U1V0B7</accession>
<keyword evidence="3" id="KW-1185">Reference proteome</keyword>
<dbReference type="Gene3D" id="3.40.50.2020">
    <property type="match status" value="1"/>
</dbReference>
<dbReference type="GO" id="GO:0016757">
    <property type="term" value="F:glycosyltransferase activity"/>
    <property type="evidence" value="ECO:0007669"/>
    <property type="project" value="UniProtKB-KW"/>
</dbReference>
<dbReference type="CDD" id="cd06223">
    <property type="entry name" value="PRTases_typeI"/>
    <property type="match status" value="1"/>
</dbReference>
<dbReference type="EMBL" id="PDOA01000016">
    <property type="protein sequence ID" value="PWC27334.1"/>
    <property type="molecule type" value="Genomic_DNA"/>
</dbReference>
<evidence type="ECO:0000313" key="2">
    <source>
        <dbReference type="EMBL" id="PWC27334.1"/>
    </source>
</evidence>
<organism evidence="2 3">
    <name type="scientific">Teichococcus aestuarii</name>
    <dbReference type="NCBI Taxonomy" id="568898"/>
    <lineage>
        <taxon>Bacteria</taxon>
        <taxon>Pseudomonadati</taxon>
        <taxon>Pseudomonadota</taxon>
        <taxon>Alphaproteobacteria</taxon>
        <taxon>Acetobacterales</taxon>
        <taxon>Roseomonadaceae</taxon>
        <taxon>Roseomonas</taxon>
    </lineage>
</organism>
<keyword evidence="2" id="KW-0328">Glycosyltransferase</keyword>
<feature type="domain" description="Phosphoribosyltransferase" evidence="1">
    <location>
        <begin position="73"/>
        <end position="186"/>
    </location>
</feature>
<dbReference type="NCBIfam" id="NF004689">
    <property type="entry name" value="PRK06031.1"/>
    <property type="match status" value="1"/>
</dbReference>
<dbReference type="InterPro" id="IPR029057">
    <property type="entry name" value="PRTase-like"/>
</dbReference>
<dbReference type="SUPFAM" id="SSF53271">
    <property type="entry name" value="PRTase-like"/>
    <property type="match status" value="1"/>
</dbReference>
<evidence type="ECO:0000313" key="3">
    <source>
        <dbReference type="Proteomes" id="UP000245048"/>
    </source>
</evidence>
<keyword evidence="2" id="KW-0808">Transferase</keyword>